<dbReference type="SMART" id="SM00367">
    <property type="entry name" value="LRR_CC"/>
    <property type="match status" value="2"/>
</dbReference>
<reference evidence="1 2" key="1">
    <citation type="submission" date="2024-04" db="EMBL/GenBank/DDBJ databases">
        <title>Genome assembly C_amara_ONT_v2.</title>
        <authorList>
            <person name="Yant L."/>
            <person name="Moore C."/>
            <person name="Slenker M."/>
        </authorList>
    </citation>
    <scope>NUCLEOTIDE SEQUENCE [LARGE SCALE GENOMIC DNA]</scope>
    <source>
        <tissue evidence="1">Leaf</tissue>
    </source>
</reference>
<dbReference type="Gene3D" id="3.80.10.10">
    <property type="entry name" value="Ribonuclease Inhibitor"/>
    <property type="match status" value="1"/>
</dbReference>
<evidence type="ECO:0000313" key="2">
    <source>
        <dbReference type="Proteomes" id="UP001558713"/>
    </source>
</evidence>
<protein>
    <submittedName>
        <fullName evidence="1">F-box/LRR-repeat protein 19</fullName>
    </submittedName>
</protein>
<sequence>MFHFERCLKLELLWIKSCRNVTDASMMKIASNCSNLEELDMSYSYGITHESLTMLGRNCQNLKILKRNLYPRPNPYFLDPLMPIIIAPLDYLARYPKNGNVEADINCNWQTHASAQAPGVSILHFEC</sequence>
<organism evidence="1 2">
    <name type="scientific">Cardamine amara subsp. amara</name>
    <dbReference type="NCBI Taxonomy" id="228776"/>
    <lineage>
        <taxon>Eukaryota</taxon>
        <taxon>Viridiplantae</taxon>
        <taxon>Streptophyta</taxon>
        <taxon>Embryophyta</taxon>
        <taxon>Tracheophyta</taxon>
        <taxon>Spermatophyta</taxon>
        <taxon>Magnoliopsida</taxon>
        <taxon>eudicotyledons</taxon>
        <taxon>Gunneridae</taxon>
        <taxon>Pentapetalae</taxon>
        <taxon>rosids</taxon>
        <taxon>malvids</taxon>
        <taxon>Brassicales</taxon>
        <taxon>Brassicaceae</taxon>
        <taxon>Cardamineae</taxon>
        <taxon>Cardamine</taxon>
    </lineage>
</organism>
<comment type="caution">
    <text evidence="1">The sequence shown here is derived from an EMBL/GenBank/DDBJ whole genome shotgun (WGS) entry which is preliminary data.</text>
</comment>
<dbReference type="InterPro" id="IPR006553">
    <property type="entry name" value="Leu-rich_rpt_Cys-con_subtyp"/>
</dbReference>
<dbReference type="Proteomes" id="UP001558713">
    <property type="component" value="Unassembled WGS sequence"/>
</dbReference>
<proteinExistence type="predicted"/>
<accession>A0ABD1BER1</accession>
<name>A0ABD1BER1_CARAN</name>
<dbReference type="InterPro" id="IPR032675">
    <property type="entry name" value="LRR_dom_sf"/>
</dbReference>
<dbReference type="PANTHER" id="PTHR13318">
    <property type="entry name" value="PARTNER OF PAIRED, ISOFORM B-RELATED"/>
    <property type="match status" value="1"/>
</dbReference>
<dbReference type="SUPFAM" id="SSF52047">
    <property type="entry name" value="RNI-like"/>
    <property type="match status" value="1"/>
</dbReference>
<dbReference type="AlphaFoldDB" id="A0ABD1BER1"/>
<gene>
    <name evidence="1" type="ORF">V5N11_006843</name>
</gene>
<evidence type="ECO:0000313" key="1">
    <source>
        <dbReference type="EMBL" id="KAL1210520.1"/>
    </source>
</evidence>
<keyword evidence="2" id="KW-1185">Reference proteome</keyword>
<dbReference type="EMBL" id="JBANAX010000394">
    <property type="protein sequence ID" value="KAL1210520.1"/>
    <property type="molecule type" value="Genomic_DNA"/>
</dbReference>